<sequence>MSKYLDIATTPSVAAAQEHYGSAVQWARIGARGRSGETSESQRLGPPELAFIAARDGFYLASVSETGWPYVQYRGGPAGFLSTIDDGTLGFADFRGNRQYITTGNVQANDRVSLFLMDYAHRRRLKIFGHMRIIDAADDPALAERLAVPGYPGRVERLVLIAVQAFDWNCPQHITPRFTQAELEVVLIPVRDELAALRRENERLRHELQAAAEHRGNDPGGSL</sequence>
<evidence type="ECO:0000256" key="1">
    <source>
        <dbReference type="SAM" id="Coils"/>
    </source>
</evidence>
<dbReference type="KEGG" id="sno:Snov_4247"/>
<dbReference type="STRING" id="639283.Snov_4247"/>
<protein>
    <submittedName>
        <fullName evidence="3">Pyridoxamine 5'-phosphate oxidase-related FMN-binding protein</fullName>
    </submittedName>
</protein>
<feature type="domain" description="Pyridoxamine 5'-phosphate oxidase N-terminal" evidence="2">
    <location>
        <begin position="50"/>
        <end position="140"/>
    </location>
</feature>
<accession>D7A1U0</accession>
<organism evidence="3 4">
    <name type="scientific">Ancylobacter novellus (strain ATCC 8093 / DSM 506 / JCM 20403 / CCM 1077 / IAM 12100 / NBRC 12443 / NCIMB 10456)</name>
    <name type="common">Starkeya novella</name>
    <dbReference type="NCBI Taxonomy" id="639283"/>
    <lineage>
        <taxon>Bacteria</taxon>
        <taxon>Pseudomonadati</taxon>
        <taxon>Pseudomonadota</taxon>
        <taxon>Alphaproteobacteria</taxon>
        <taxon>Hyphomicrobiales</taxon>
        <taxon>Xanthobacteraceae</taxon>
        <taxon>Ancylobacter</taxon>
    </lineage>
</organism>
<dbReference type="InterPro" id="IPR012349">
    <property type="entry name" value="Split_barrel_FMN-bd"/>
</dbReference>
<dbReference type="eggNOG" id="COG3576">
    <property type="taxonomic scope" value="Bacteria"/>
</dbReference>
<feature type="coiled-coil region" evidence="1">
    <location>
        <begin position="187"/>
        <end position="214"/>
    </location>
</feature>
<dbReference type="PANTHER" id="PTHR42815:SF2">
    <property type="entry name" value="FAD-BINDING, PUTATIVE (AFU_ORTHOLOGUE AFUA_6G07600)-RELATED"/>
    <property type="match status" value="1"/>
</dbReference>
<reference evidence="3 4" key="1">
    <citation type="journal article" date="2012" name="Stand. Genomic Sci.">
        <title>Complete genome sequence of the facultatively chemolithoautotrophic and methylotrophic alpha Proteobacterium Starkeya novella type strain (ATCC 8093(T)).</title>
        <authorList>
            <person name="Kappler U."/>
            <person name="Davenport K."/>
            <person name="Beatson S."/>
            <person name="Lucas S."/>
            <person name="Lapidus A."/>
            <person name="Copeland A."/>
            <person name="Berry K.W."/>
            <person name="Glavina Del Rio T."/>
            <person name="Hammon N."/>
            <person name="Dalin E."/>
            <person name="Tice H."/>
            <person name="Pitluck S."/>
            <person name="Richardson P."/>
            <person name="Bruce D."/>
            <person name="Goodwin L.A."/>
            <person name="Han C."/>
            <person name="Tapia R."/>
            <person name="Detter J.C."/>
            <person name="Chang Y.J."/>
            <person name="Jeffries C.D."/>
            <person name="Land M."/>
            <person name="Hauser L."/>
            <person name="Kyrpides N.C."/>
            <person name="Goker M."/>
            <person name="Ivanova N."/>
            <person name="Klenk H.P."/>
            <person name="Woyke T."/>
        </authorList>
    </citation>
    <scope>NUCLEOTIDE SEQUENCE [LARGE SCALE GENOMIC DNA]</scope>
    <source>
        <strain evidence="4">ATCC 8093 / DSM 506 / JCM 20403 / CCM 1077 / IAM 12100 / NBRC 12443 / NCIMB 10456</strain>
    </source>
</reference>
<dbReference type="EMBL" id="CP002026">
    <property type="protein sequence ID" value="ADH91515.1"/>
    <property type="molecule type" value="Genomic_DNA"/>
</dbReference>
<gene>
    <name evidence="3" type="ordered locus">Snov_4247</name>
</gene>
<evidence type="ECO:0000259" key="2">
    <source>
        <dbReference type="Pfam" id="PF01243"/>
    </source>
</evidence>
<name>D7A1U0_ANCN5</name>
<dbReference type="Gene3D" id="2.30.110.10">
    <property type="entry name" value="Electron Transport, Fmn-binding Protein, Chain A"/>
    <property type="match status" value="1"/>
</dbReference>
<dbReference type="PANTHER" id="PTHR42815">
    <property type="entry name" value="FAD-BINDING, PUTATIVE (AFU_ORTHOLOGUE AFUA_6G07600)-RELATED"/>
    <property type="match status" value="1"/>
</dbReference>
<dbReference type="InterPro" id="IPR011576">
    <property type="entry name" value="Pyridox_Oxase_N"/>
</dbReference>
<dbReference type="Pfam" id="PF01243">
    <property type="entry name" value="PNPOx_N"/>
    <property type="match status" value="1"/>
</dbReference>
<proteinExistence type="predicted"/>
<keyword evidence="4" id="KW-1185">Reference proteome</keyword>
<keyword evidence="1" id="KW-0175">Coiled coil</keyword>
<dbReference type="HOGENOM" id="CLU_098597_0_0_5"/>
<dbReference type="SUPFAM" id="SSF50475">
    <property type="entry name" value="FMN-binding split barrel"/>
    <property type="match status" value="1"/>
</dbReference>
<dbReference type="RefSeq" id="WP_013169015.1">
    <property type="nucleotide sequence ID" value="NC_014217.1"/>
</dbReference>
<dbReference type="AlphaFoldDB" id="D7A1U0"/>
<dbReference type="Proteomes" id="UP000006633">
    <property type="component" value="Chromosome"/>
</dbReference>
<dbReference type="OrthoDB" id="9786134at2"/>
<evidence type="ECO:0000313" key="4">
    <source>
        <dbReference type="Proteomes" id="UP000006633"/>
    </source>
</evidence>
<evidence type="ECO:0000313" key="3">
    <source>
        <dbReference type="EMBL" id="ADH91515.1"/>
    </source>
</evidence>